<proteinExistence type="predicted"/>
<accession>A0ABR9B3I2</accession>
<reference evidence="1 2" key="1">
    <citation type="submission" date="2020-09" db="EMBL/GenBank/DDBJ databases">
        <title>Paenibacillus sp. CAU 1523 isolated from sand of Haeundae Beach.</title>
        <authorList>
            <person name="Kim W."/>
        </authorList>
    </citation>
    <scope>NUCLEOTIDE SEQUENCE [LARGE SCALE GENOMIC DNA]</scope>
    <source>
        <strain evidence="1 2">CAU 1523</strain>
    </source>
</reference>
<dbReference type="Proteomes" id="UP000634529">
    <property type="component" value="Unassembled WGS sequence"/>
</dbReference>
<evidence type="ECO:0000313" key="2">
    <source>
        <dbReference type="Proteomes" id="UP000634529"/>
    </source>
</evidence>
<sequence>MKTRKISAITFIIGLTISAAAVPVFGSSLRNRGLEQPPVYSVNESGLTYGSAANAVSVETEPDLISAVGIDGIKGYVYSKDLQEEMPKTPEEAVAITKDHKKALLAKSFDGKAVVVRTVPLYDLDGKTIIGQFAITGAPNNK</sequence>
<comment type="caution">
    <text evidence="1">The sequence shown here is derived from an EMBL/GenBank/DDBJ whole genome shotgun (WGS) entry which is preliminary data.</text>
</comment>
<name>A0ABR9B3I2_9BACL</name>
<protein>
    <submittedName>
        <fullName evidence="1">Peptidase M56 BlaR1</fullName>
    </submittedName>
</protein>
<organism evidence="1 2">
    <name type="scientific">Paenibacillus arenosi</name>
    <dbReference type="NCBI Taxonomy" id="2774142"/>
    <lineage>
        <taxon>Bacteria</taxon>
        <taxon>Bacillati</taxon>
        <taxon>Bacillota</taxon>
        <taxon>Bacilli</taxon>
        <taxon>Bacillales</taxon>
        <taxon>Paenibacillaceae</taxon>
        <taxon>Paenibacillus</taxon>
    </lineage>
</organism>
<evidence type="ECO:0000313" key="1">
    <source>
        <dbReference type="EMBL" id="MBD8500913.1"/>
    </source>
</evidence>
<gene>
    <name evidence="1" type="ORF">IFO66_21735</name>
</gene>
<keyword evidence="2" id="KW-1185">Reference proteome</keyword>
<dbReference type="EMBL" id="JACYTN010000031">
    <property type="protein sequence ID" value="MBD8500913.1"/>
    <property type="molecule type" value="Genomic_DNA"/>
</dbReference>
<dbReference type="RefSeq" id="WP_192027131.1">
    <property type="nucleotide sequence ID" value="NZ_JACYTN010000031.1"/>
</dbReference>